<dbReference type="Proteomes" id="UP001597116">
    <property type="component" value="Unassembled WGS sequence"/>
</dbReference>
<accession>A0ABW3QFQ0</accession>
<organism evidence="4 5">
    <name type="scientific">Larkinella insperata</name>
    <dbReference type="NCBI Taxonomy" id="332158"/>
    <lineage>
        <taxon>Bacteria</taxon>
        <taxon>Pseudomonadati</taxon>
        <taxon>Bacteroidota</taxon>
        <taxon>Cytophagia</taxon>
        <taxon>Cytophagales</taxon>
        <taxon>Spirosomataceae</taxon>
        <taxon>Larkinella</taxon>
    </lineage>
</organism>
<evidence type="ECO:0000256" key="2">
    <source>
        <dbReference type="SAM" id="SignalP"/>
    </source>
</evidence>
<gene>
    <name evidence="4" type="ORF">ACFQ4C_19015</name>
</gene>
<dbReference type="InterPro" id="IPR026444">
    <property type="entry name" value="Secre_tail"/>
</dbReference>
<keyword evidence="5" id="KW-1185">Reference proteome</keyword>
<protein>
    <submittedName>
        <fullName evidence="4">T9SS type A sorting domain-containing protein</fullName>
    </submittedName>
</protein>
<name>A0ABW3QFQ0_9BACT</name>
<proteinExistence type="predicted"/>
<feature type="chain" id="PRO_5045654504" evidence="2">
    <location>
        <begin position="25"/>
        <end position="214"/>
    </location>
</feature>
<feature type="compositionally biased region" description="Polar residues" evidence="1">
    <location>
        <begin position="99"/>
        <end position="111"/>
    </location>
</feature>
<comment type="caution">
    <text evidence="4">The sequence shown here is derived from an EMBL/GenBank/DDBJ whole genome shotgun (WGS) entry which is preliminary data.</text>
</comment>
<feature type="domain" description="Secretion system C-terminal sorting" evidence="3">
    <location>
        <begin position="135"/>
        <end position="211"/>
    </location>
</feature>
<reference evidence="5" key="1">
    <citation type="journal article" date="2019" name="Int. J. Syst. Evol. Microbiol.">
        <title>The Global Catalogue of Microorganisms (GCM) 10K type strain sequencing project: providing services to taxonomists for standard genome sequencing and annotation.</title>
        <authorList>
            <consortium name="The Broad Institute Genomics Platform"/>
            <consortium name="The Broad Institute Genome Sequencing Center for Infectious Disease"/>
            <person name="Wu L."/>
            <person name="Ma J."/>
        </authorList>
    </citation>
    <scope>NUCLEOTIDE SEQUENCE [LARGE SCALE GENOMIC DNA]</scope>
    <source>
        <strain evidence="5">CCUG 55608</strain>
    </source>
</reference>
<feature type="region of interest" description="Disordered" evidence="1">
    <location>
        <begin position="92"/>
        <end position="115"/>
    </location>
</feature>
<dbReference type="NCBIfam" id="TIGR04183">
    <property type="entry name" value="Por_Secre_tail"/>
    <property type="match status" value="1"/>
</dbReference>
<dbReference type="RefSeq" id="WP_265991137.1">
    <property type="nucleotide sequence ID" value="NZ_CP110973.1"/>
</dbReference>
<evidence type="ECO:0000313" key="5">
    <source>
        <dbReference type="Proteomes" id="UP001597116"/>
    </source>
</evidence>
<dbReference type="Pfam" id="PF18962">
    <property type="entry name" value="Por_Secre_tail"/>
    <property type="match status" value="1"/>
</dbReference>
<dbReference type="EMBL" id="JBHTLP010000011">
    <property type="protein sequence ID" value="MFD1143226.1"/>
    <property type="molecule type" value="Genomic_DNA"/>
</dbReference>
<evidence type="ECO:0000313" key="4">
    <source>
        <dbReference type="EMBL" id="MFD1143226.1"/>
    </source>
</evidence>
<feature type="signal peptide" evidence="2">
    <location>
        <begin position="1"/>
        <end position="24"/>
    </location>
</feature>
<sequence>MKQPVRLYAWLTGLVFLVSQSLLAQTDSSKPKSRLELGQKPAPTSRVIHSRNFPFLKHPTVASLDRGVTVQKNTAINQYYRNQLLNATTTKTARATGTESSNVATPENRQISAEETRKSDKDFMYSNDQITVSNIYPNPANEFAEIDYKITGNVKDAKLTFYNVLGAQVADHTLDGNEGKVRIVTRDMNSGLYFYRLSIDNQKIVTKKLMVSHQ</sequence>
<evidence type="ECO:0000256" key="1">
    <source>
        <dbReference type="SAM" id="MobiDB-lite"/>
    </source>
</evidence>
<keyword evidence="2" id="KW-0732">Signal</keyword>
<evidence type="ECO:0000259" key="3">
    <source>
        <dbReference type="Pfam" id="PF18962"/>
    </source>
</evidence>